<proteinExistence type="predicted"/>
<name>A0ABN8ZSF4_RANTA</name>
<organism evidence="1 2">
    <name type="scientific">Rangifer tarandus platyrhynchus</name>
    <name type="common">Svalbard reindeer</name>
    <dbReference type="NCBI Taxonomy" id="3082113"/>
    <lineage>
        <taxon>Eukaryota</taxon>
        <taxon>Metazoa</taxon>
        <taxon>Chordata</taxon>
        <taxon>Craniata</taxon>
        <taxon>Vertebrata</taxon>
        <taxon>Euteleostomi</taxon>
        <taxon>Mammalia</taxon>
        <taxon>Eutheria</taxon>
        <taxon>Laurasiatheria</taxon>
        <taxon>Artiodactyla</taxon>
        <taxon>Ruminantia</taxon>
        <taxon>Pecora</taxon>
        <taxon>Cervidae</taxon>
        <taxon>Odocoileinae</taxon>
        <taxon>Rangifer</taxon>
    </lineage>
</organism>
<gene>
    <name evidence="1" type="ORF">MRATA1EN1_LOCUS25686</name>
</gene>
<protein>
    <submittedName>
        <fullName evidence="1">Uncharacterized protein</fullName>
    </submittedName>
</protein>
<reference evidence="1" key="1">
    <citation type="submission" date="2023-04" db="EMBL/GenBank/DDBJ databases">
        <authorList>
            <consortium name="ELIXIR-Norway"/>
        </authorList>
    </citation>
    <scope>NUCLEOTIDE SEQUENCE [LARGE SCALE GENOMIC DNA]</scope>
</reference>
<sequence length="130" mass="14739">MNWTDCEPAKRCSTLPHLWVSVWHQIGSRTSQGNRGEERCHLDPPCQQWPSEGSLGLQSIFQREGQWSRGAWRCSGFHWHLCFQKCLGLGSMATAGSKSERRKEASKGRAIRQPGSHLVQLLARVSLQVR</sequence>
<evidence type="ECO:0000313" key="1">
    <source>
        <dbReference type="EMBL" id="CAI9176724.1"/>
    </source>
</evidence>
<keyword evidence="2" id="KW-1185">Reference proteome</keyword>
<dbReference type="Proteomes" id="UP001176941">
    <property type="component" value="Chromosome 6"/>
</dbReference>
<dbReference type="EMBL" id="OX459942">
    <property type="protein sequence ID" value="CAI9176724.1"/>
    <property type="molecule type" value="Genomic_DNA"/>
</dbReference>
<evidence type="ECO:0000313" key="2">
    <source>
        <dbReference type="Proteomes" id="UP001176941"/>
    </source>
</evidence>
<accession>A0ABN8ZSF4</accession>